<dbReference type="InterPro" id="IPR029055">
    <property type="entry name" value="Ntn_hydrolases_N"/>
</dbReference>
<dbReference type="Pfam" id="PF00733">
    <property type="entry name" value="Asn_synthase"/>
    <property type="match status" value="1"/>
</dbReference>
<dbReference type="InterPro" id="IPR051786">
    <property type="entry name" value="ASN_synthetase/amidase"/>
</dbReference>
<dbReference type="SUPFAM" id="SSF52402">
    <property type="entry name" value="Adenine nucleotide alpha hydrolases-like"/>
    <property type="match status" value="1"/>
</dbReference>
<feature type="domain" description="Asparagine synthetase" evidence="5">
    <location>
        <begin position="213"/>
        <end position="614"/>
    </location>
</feature>
<proteinExistence type="predicted"/>
<dbReference type="EMBL" id="BAAAQX010000013">
    <property type="protein sequence ID" value="GAA2209722.1"/>
    <property type="molecule type" value="Genomic_DNA"/>
</dbReference>
<keyword evidence="3" id="KW-0028">Amino-acid biosynthesis</keyword>
<evidence type="ECO:0000313" key="6">
    <source>
        <dbReference type="EMBL" id="GAA2209722.1"/>
    </source>
</evidence>
<evidence type="ECO:0000259" key="5">
    <source>
        <dbReference type="Pfam" id="PF00733"/>
    </source>
</evidence>
<evidence type="ECO:0000256" key="3">
    <source>
        <dbReference type="ARBA" id="ARBA00022888"/>
    </source>
</evidence>
<name>A0ABP5PDF1_9ACTN</name>
<comment type="caution">
    <text evidence="6">The sequence shown here is derived from an EMBL/GenBank/DDBJ whole genome shotgun (WGS) entry which is preliminary data.</text>
</comment>
<evidence type="ECO:0000256" key="1">
    <source>
        <dbReference type="ARBA" id="ARBA00005187"/>
    </source>
</evidence>
<dbReference type="EC" id="6.3.5.4" evidence="2"/>
<comment type="catalytic activity">
    <reaction evidence="4">
        <text>L-aspartate + L-glutamine + ATP + H2O = L-asparagine + L-glutamate + AMP + diphosphate + H(+)</text>
        <dbReference type="Rhea" id="RHEA:12228"/>
        <dbReference type="ChEBI" id="CHEBI:15377"/>
        <dbReference type="ChEBI" id="CHEBI:15378"/>
        <dbReference type="ChEBI" id="CHEBI:29985"/>
        <dbReference type="ChEBI" id="CHEBI:29991"/>
        <dbReference type="ChEBI" id="CHEBI:30616"/>
        <dbReference type="ChEBI" id="CHEBI:33019"/>
        <dbReference type="ChEBI" id="CHEBI:58048"/>
        <dbReference type="ChEBI" id="CHEBI:58359"/>
        <dbReference type="ChEBI" id="CHEBI:456215"/>
        <dbReference type="EC" id="6.3.5.4"/>
    </reaction>
</comment>
<evidence type="ECO:0000256" key="2">
    <source>
        <dbReference type="ARBA" id="ARBA00012737"/>
    </source>
</evidence>
<keyword evidence="7" id="KW-1185">Reference proteome</keyword>
<keyword evidence="3" id="KW-0061">Asparagine biosynthesis</keyword>
<dbReference type="SUPFAM" id="SSF56235">
    <property type="entry name" value="N-terminal nucleophile aminohydrolases (Ntn hydrolases)"/>
    <property type="match status" value="1"/>
</dbReference>
<dbReference type="PANTHER" id="PTHR43284">
    <property type="entry name" value="ASPARAGINE SYNTHETASE (GLUTAMINE-HYDROLYZING)"/>
    <property type="match status" value="1"/>
</dbReference>
<evidence type="ECO:0000313" key="7">
    <source>
        <dbReference type="Proteomes" id="UP001499843"/>
    </source>
</evidence>
<reference evidence="7" key="1">
    <citation type="journal article" date="2019" name="Int. J. Syst. Evol. Microbiol.">
        <title>The Global Catalogue of Microorganisms (GCM) 10K type strain sequencing project: providing services to taxonomists for standard genome sequencing and annotation.</title>
        <authorList>
            <consortium name="The Broad Institute Genomics Platform"/>
            <consortium name="The Broad Institute Genome Sequencing Center for Infectious Disease"/>
            <person name="Wu L."/>
            <person name="Ma J."/>
        </authorList>
    </citation>
    <scope>NUCLEOTIDE SEQUENCE [LARGE SCALE GENOMIC DNA]</scope>
    <source>
        <strain evidence="7">JCM 16114</strain>
    </source>
</reference>
<dbReference type="Gene3D" id="3.40.50.620">
    <property type="entry name" value="HUPs"/>
    <property type="match status" value="2"/>
</dbReference>
<dbReference type="Proteomes" id="UP001499843">
    <property type="component" value="Unassembled WGS sequence"/>
</dbReference>
<dbReference type="InterPro" id="IPR014729">
    <property type="entry name" value="Rossmann-like_a/b/a_fold"/>
</dbReference>
<organism evidence="6 7">
    <name type="scientific">Nonomuraea monospora</name>
    <dbReference type="NCBI Taxonomy" id="568818"/>
    <lineage>
        <taxon>Bacteria</taxon>
        <taxon>Bacillati</taxon>
        <taxon>Actinomycetota</taxon>
        <taxon>Actinomycetes</taxon>
        <taxon>Streptosporangiales</taxon>
        <taxon>Streptosporangiaceae</taxon>
        <taxon>Nonomuraea</taxon>
    </lineage>
</organism>
<dbReference type="InterPro" id="IPR001962">
    <property type="entry name" value="Asn_synthase"/>
</dbReference>
<accession>A0ABP5PDF1</accession>
<protein>
    <recommendedName>
        <fullName evidence="2">asparagine synthase (glutamine-hydrolyzing)</fullName>
        <ecNumber evidence="2">6.3.5.4</ecNumber>
    </recommendedName>
</protein>
<sequence length="631" mass="67565">MPMRADDWFAVLPDSAAADVAVTGLVRSPGVVVALRHPSGRPCLIGVFTAPAPVCVTLGPIQVAVIGHSPVTATDLERRAARLTHHGAAEDVVAGLPGSFHLVTVVDGAPRIRGDAAGLRRVFHTTLDGVTVAADRADVLAAWRGAEVNQDRLVSRLLTFVPPPLSGSMWNGVHAVEPGQAVLLSRDGSVRATRWWQPPEPGLDLGQGAPMVGQAVAEAVACRVRDGRTIAADLSGGLDSTPLCFLAQTALREHTARPPTLLHPGVREGAGRLVTVRSGALDLAHDDERWARQAAALLDGEHLVLAPGELPGRYARVAEPVTGLDEPLGVLSNVADLRTVAERLAAHGASVHLTGHGGDEVTLPPPCYLHDLARRHPLAWWPHLRERRAKSRWPLAASLAALAGHRSYPSWLARQAGLLTAPYPPEHRPDLGWEWPLRLPSWTHPDAAATAARLLRQAAAHAEPLAGTRAQHLTLAAIRDSAADLRLAQRLTARYGAAMQTPYLDTPVIDACLAIRVDHRARPGAYKPLTVAAMAGRVPAQCLSRTTKGEFSFTFFDGLRRHRDQLLALAEGSRLAALGLADPAALRRAVLRTPTTDDPGDDLERFIAMENWLRALPPPPRTRPAQEGPDR</sequence>
<evidence type="ECO:0000256" key="4">
    <source>
        <dbReference type="ARBA" id="ARBA00048741"/>
    </source>
</evidence>
<comment type="pathway">
    <text evidence="1">Amino-acid biosynthesis; L-asparagine biosynthesis; L-asparagine from L-aspartate (L-Gln route): step 1/1.</text>
</comment>
<dbReference type="PANTHER" id="PTHR43284:SF1">
    <property type="entry name" value="ASPARAGINE SYNTHETASE"/>
    <property type="match status" value="1"/>
</dbReference>
<gene>
    <name evidence="6" type="ORF">GCM10009850_051810</name>
</gene>